<dbReference type="RefSeq" id="WP_311556304.1">
    <property type="nucleotide sequence ID" value="NZ_JAVREJ010000007.1"/>
</dbReference>
<organism evidence="2 3">
    <name type="scientific">Pseudonocardia charpentierae</name>
    <dbReference type="NCBI Taxonomy" id="3075545"/>
    <lineage>
        <taxon>Bacteria</taxon>
        <taxon>Bacillati</taxon>
        <taxon>Actinomycetota</taxon>
        <taxon>Actinomycetes</taxon>
        <taxon>Pseudonocardiales</taxon>
        <taxon>Pseudonocardiaceae</taxon>
        <taxon>Pseudonocardia</taxon>
    </lineage>
</organism>
<name>A0ABU2N8R9_9PSEU</name>
<sequence length="279" mass="30286">MEPVRMVDCHVHVFDPARFPYAPDAYYAPAGQELGTPARLAAVLDWHGVDHAVLVGPNSGYGEDNRCLLDALDAGDGRYRGMAVVRNDIPRAELAALKAAGVLGVTLNAALLGVDHYADAGPLLSHLEALDMIADVQVIDDQLVALSPLLDRSGVRVHIDHCGRPDPTAGIDAPGFRELLRRGRAGRAVVKLSGCVKVSRESYPHADLSPYIEALLSEFGPDHCVWASDWPFLRMPERIDYGPLLALLARQVPDSADRRRILWDTPCREFGFPTGTATA</sequence>
<dbReference type="SUPFAM" id="SSF51556">
    <property type="entry name" value="Metallo-dependent hydrolases"/>
    <property type="match status" value="1"/>
</dbReference>
<proteinExistence type="predicted"/>
<dbReference type="InterPro" id="IPR032466">
    <property type="entry name" value="Metal_Hydrolase"/>
</dbReference>
<dbReference type="Proteomes" id="UP001183202">
    <property type="component" value="Unassembled WGS sequence"/>
</dbReference>
<dbReference type="EMBL" id="JAVREJ010000007">
    <property type="protein sequence ID" value="MDT0350269.1"/>
    <property type="molecule type" value="Genomic_DNA"/>
</dbReference>
<evidence type="ECO:0000259" key="1">
    <source>
        <dbReference type="Pfam" id="PF04909"/>
    </source>
</evidence>
<dbReference type="PANTHER" id="PTHR35563">
    <property type="entry name" value="BARREL METAL-DEPENDENT HYDROLASE, PUTATIVE (AFU_ORTHOLOGUE AFUA_1G16240)-RELATED"/>
    <property type="match status" value="1"/>
</dbReference>
<feature type="domain" description="Amidohydrolase-related" evidence="1">
    <location>
        <begin position="7"/>
        <end position="272"/>
    </location>
</feature>
<dbReference type="Gene3D" id="3.20.20.140">
    <property type="entry name" value="Metal-dependent hydrolases"/>
    <property type="match status" value="1"/>
</dbReference>
<protein>
    <submittedName>
        <fullName evidence="2">Amidohydrolase family protein</fullName>
    </submittedName>
</protein>
<accession>A0ABU2N8R9</accession>
<dbReference type="InterPro" id="IPR006680">
    <property type="entry name" value="Amidohydro-rel"/>
</dbReference>
<dbReference type="Pfam" id="PF04909">
    <property type="entry name" value="Amidohydro_2"/>
    <property type="match status" value="1"/>
</dbReference>
<reference evidence="3" key="1">
    <citation type="submission" date="2023-07" db="EMBL/GenBank/DDBJ databases">
        <title>30 novel species of actinomycetes from the DSMZ collection.</title>
        <authorList>
            <person name="Nouioui I."/>
        </authorList>
    </citation>
    <scope>NUCLEOTIDE SEQUENCE [LARGE SCALE GENOMIC DNA]</scope>
    <source>
        <strain evidence="3">DSM 45834</strain>
    </source>
</reference>
<evidence type="ECO:0000313" key="3">
    <source>
        <dbReference type="Proteomes" id="UP001183202"/>
    </source>
</evidence>
<gene>
    <name evidence="2" type="ORF">RM445_12125</name>
</gene>
<comment type="caution">
    <text evidence="2">The sequence shown here is derived from an EMBL/GenBank/DDBJ whole genome shotgun (WGS) entry which is preliminary data.</text>
</comment>
<dbReference type="InterPro" id="IPR052358">
    <property type="entry name" value="Aro_Compnd_Degr_Hydrolases"/>
</dbReference>
<dbReference type="PANTHER" id="PTHR35563:SF2">
    <property type="entry name" value="BARREL METAL-DEPENDENT HYDROLASE, PUTATIVE (AFU_ORTHOLOGUE AFUA_1G16240)-RELATED"/>
    <property type="match status" value="1"/>
</dbReference>
<keyword evidence="3" id="KW-1185">Reference proteome</keyword>
<evidence type="ECO:0000313" key="2">
    <source>
        <dbReference type="EMBL" id="MDT0350269.1"/>
    </source>
</evidence>